<sequence length="193" mass="21177">MTSFERVDFSSLKLPQEPSTHEVEMEVPATRPAKGEADLKTYKTNTVPVYRGETIGVCGRTGAGKSSLLLVLFRIVELDPKLALMMINMKTGFPVDADPNEESSIGRPEIVAGLPLELDSHVAEGGSNFSAGQRQLLCVRRAILNNCRVVVMDEVTANVDVDTDAKIQRTIREKFGDKTVIVIAHHLNTIMDL</sequence>
<proteinExistence type="predicted"/>
<feature type="region of interest" description="Disordered" evidence="3">
    <location>
        <begin position="1"/>
        <end position="26"/>
    </location>
</feature>
<keyword evidence="6" id="KW-1185">Reference proteome</keyword>
<evidence type="ECO:0000313" key="6">
    <source>
        <dbReference type="Proteomes" id="UP001281761"/>
    </source>
</evidence>
<evidence type="ECO:0000259" key="4">
    <source>
        <dbReference type="Pfam" id="PF00005"/>
    </source>
</evidence>
<dbReference type="SUPFAM" id="SSF52540">
    <property type="entry name" value="P-loop containing nucleoside triphosphate hydrolases"/>
    <property type="match status" value="1"/>
</dbReference>
<dbReference type="InterPro" id="IPR050173">
    <property type="entry name" value="ABC_transporter_C-like"/>
</dbReference>
<feature type="domain" description="ABC transporter" evidence="4">
    <location>
        <begin position="47"/>
        <end position="157"/>
    </location>
</feature>
<keyword evidence="1" id="KW-0547">Nucleotide-binding</keyword>
<accession>A0ABQ9WZ02</accession>
<evidence type="ECO:0000256" key="1">
    <source>
        <dbReference type="ARBA" id="ARBA00022741"/>
    </source>
</evidence>
<evidence type="ECO:0000256" key="2">
    <source>
        <dbReference type="ARBA" id="ARBA00022840"/>
    </source>
</evidence>
<dbReference type="Pfam" id="PF00005">
    <property type="entry name" value="ABC_tran"/>
    <property type="match status" value="1"/>
</dbReference>
<gene>
    <name evidence="5" type="ORF">BLNAU_20423</name>
</gene>
<comment type="caution">
    <text evidence="5">The sequence shown here is derived from an EMBL/GenBank/DDBJ whole genome shotgun (WGS) entry which is preliminary data.</text>
</comment>
<dbReference type="EMBL" id="JARBJD010000289">
    <property type="protein sequence ID" value="KAK2944677.1"/>
    <property type="molecule type" value="Genomic_DNA"/>
</dbReference>
<protein>
    <submittedName>
        <fullName evidence="5">Multidrug resistance-associated protein</fullName>
    </submittedName>
</protein>
<dbReference type="InterPro" id="IPR003439">
    <property type="entry name" value="ABC_transporter-like_ATP-bd"/>
</dbReference>
<dbReference type="PANTHER" id="PTHR24223">
    <property type="entry name" value="ATP-BINDING CASSETTE SUB-FAMILY C"/>
    <property type="match status" value="1"/>
</dbReference>
<dbReference type="InterPro" id="IPR027417">
    <property type="entry name" value="P-loop_NTPase"/>
</dbReference>
<dbReference type="Gene3D" id="3.40.50.300">
    <property type="entry name" value="P-loop containing nucleotide triphosphate hydrolases"/>
    <property type="match status" value="2"/>
</dbReference>
<keyword evidence="2" id="KW-0067">ATP-binding</keyword>
<reference evidence="5 6" key="1">
    <citation type="journal article" date="2022" name="bioRxiv">
        <title>Genomics of Preaxostyla Flagellates Illuminates Evolutionary Transitions and the Path Towards Mitochondrial Loss.</title>
        <authorList>
            <person name="Novak L.V.F."/>
            <person name="Treitli S.C."/>
            <person name="Pyrih J."/>
            <person name="Halakuc P."/>
            <person name="Pipaliya S.V."/>
            <person name="Vacek V."/>
            <person name="Brzon O."/>
            <person name="Soukal P."/>
            <person name="Eme L."/>
            <person name="Dacks J.B."/>
            <person name="Karnkowska A."/>
            <person name="Elias M."/>
            <person name="Hampl V."/>
        </authorList>
    </citation>
    <scope>NUCLEOTIDE SEQUENCE [LARGE SCALE GENOMIC DNA]</scope>
    <source>
        <strain evidence="5">NAU3</strain>
        <tissue evidence="5">Gut</tissue>
    </source>
</reference>
<evidence type="ECO:0000256" key="3">
    <source>
        <dbReference type="SAM" id="MobiDB-lite"/>
    </source>
</evidence>
<name>A0ABQ9WZ02_9EUKA</name>
<organism evidence="5 6">
    <name type="scientific">Blattamonas nauphoetae</name>
    <dbReference type="NCBI Taxonomy" id="2049346"/>
    <lineage>
        <taxon>Eukaryota</taxon>
        <taxon>Metamonada</taxon>
        <taxon>Preaxostyla</taxon>
        <taxon>Oxymonadida</taxon>
        <taxon>Blattamonas</taxon>
    </lineage>
</organism>
<dbReference type="Proteomes" id="UP001281761">
    <property type="component" value="Unassembled WGS sequence"/>
</dbReference>
<evidence type="ECO:0000313" key="5">
    <source>
        <dbReference type="EMBL" id="KAK2944677.1"/>
    </source>
</evidence>